<evidence type="ECO:0000313" key="1">
    <source>
        <dbReference type="EMBL" id="KAK8120162.1"/>
    </source>
</evidence>
<dbReference type="PANTHER" id="PTHR38790">
    <property type="entry name" value="2EXR DOMAIN-CONTAINING PROTEIN-RELATED"/>
    <property type="match status" value="1"/>
</dbReference>
<dbReference type="Proteomes" id="UP001392437">
    <property type="component" value="Unassembled WGS sequence"/>
</dbReference>
<proteinExistence type="predicted"/>
<dbReference type="PANTHER" id="PTHR38790:SF4">
    <property type="entry name" value="2EXR DOMAIN-CONTAINING PROTEIN"/>
    <property type="match status" value="1"/>
</dbReference>
<name>A0AAW0QYT1_9PEZI</name>
<protein>
    <submittedName>
        <fullName evidence="1">Uncharacterized protein</fullName>
    </submittedName>
</protein>
<evidence type="ECO:0000313" key="2">
    <source>
        <dbReference type="Proteomes" id="UP001392437"/>
    </source>
</evidence>
<sequence length="185" mass="21071">MASPSYSVRIDEPVAVKLVRAGTPIDSQANSQLLSKLPREVRDQIWQQAFQADEDFACPYPIDKAHVRPGQAARLRIDLALLLTCRAIYLETYLVPFRENVVEIYAGNERDVPTEKEPFRWAHCAPPYYEPISRLRSWQFVQLTKVSIHYQQNLLEDISKSVKDDTVKADTDLAVSKVILEELGG</sequence>
<dbReference type="EMBL" id="JAQQWP010000004">
    <property type="protein sequence ID" value="KAK8120162.1"/>
    <property type="molecule type" value="Genomic_DNA"/>
</dbReference>
<comment type="caution">
    <text evidence="1">The sequence shown here is derived from an EMBL/GenBank/DDBJ whole genome shotgun (WGS) entry which is preliminary data.</text>
</comment>
<keyword evidence="2" id="KW-1185">Reference proteome</keyword>
<accession>A0AAW0QYT1</accession>
<reference evidence="1 2" key="1">
    <citation type="submission" date="2023-01" db="EMBL/GenBank/DDBJ databases">
        <title>Analysis of 21 Apiospora genomes using comparative genomics revels a genus with tremendous synthesis potential of carbohydrate active enzymes and secondary metabolites.</title>
        <authorList>
            <person name="Sorensen T."/>
        </authorList>
    </citation>
    <scope>NUCLEOTIDE SEQUENCE [LARGE SCALE GENOMIC DNA]</scope>
    <source>
        <strain evidence="1 2">CBS 117206</strain>
    </source>
</reference>
<organism evidence="1 2">
    <name type="scientific">Apiospora kogelbergensis</name>
    <dbReference type="NCBI Taxonomy" id="1337665"/>
    <lineage>
        <taxon>Eukaryota</taxon>
        <taxon>Fungi</taxon>
        <taxon>Dikarya</taxon>
        <taxon>Ascomycota</taxon>
        <taxon>Pezizomycotina</taxon>
        <taxon>Sordariomycetes</taxon>
        <taxon>Xylariomycetidae</taxon>
        <taxon>Amphisphaeriales</taxon>
        <taxon>Apiosporaceae</taxon>
        <taxon>Apiospora</taxon>
    </lineage>
</organism>
<dbReference type="AlphaFoldDB" id="A0AAW0QYT1"/>
<gene>
    <name evidence="1" type="ORF">PG999_004282</name>
</gene>